<dbReference type="GO" id="GO:0005201">
    <property type="term" value="F:extracellular matrix structural constituent"/>
    <property type="evidence" value="ECO:0007669"/>
    <property type="project" value="TreeGrafter"/>
</dbReference>
<dbReference type="InterPro" id="IPR024731">
    <property type="entry name" value="NELL2-like_EGF"/>
</dbReference>
<evidence type="ECO:0000256" key="8">
    <source>
        <dbReference type="SAM" id="SignalP"/>
    </source>
</evidence>
<dbReference type="NCBIfam" id="NF040941">
    <property type="entry name" value="GGGWT_bact"/>
    <property type="match status" value="1"/>
</dbReference>
<evidence type="ECO:0000256" key="4">
    <source>
        <dbReference type="ARBA" id="ARBA00022729"/>
    </source>
</evidence>
<dbReference type="PANTHER" id="PTHR47221">
    <property type="entry name" value="FIBRINOGEN ALPHA CHAIN"/>
    <property type="match status" value="1"/>
</dbReference>
<dbReference type="PANTHER" id="PTHR47221:SF6">
    <property type="entry name" value="FIBRINOGEN ALPHA CHAIN"/>
    <property type="match status" value="1"/>
</dbReference>
<dbReference type="SUPFAM" id="SSF57567">
    <property type="entry name" value="Serine protease inhibitors"/>
    <property type="match status" value="1"/>
</dbReference>
<dbReference type="Gene3D" id="3.90.215.10">
    <property type="entry name" value="Gamma Fibrinogen, chain A, domain 1"/>
    <property type="match status" value="2"/>
</dbReference>
<dbReference type="AlphaFoldDB" id="A0A9Q1BVY2"/>
<dbReference type="SMART" id="SM00186">
    <property type="entry name" value="FBG"/>
    <property type="match status" value="1"/>
</dbReference>
<evidence type="ECO:0000256" key="1">
    <source>
        <dbReference type="ARBA" id="ARBA00004613"/>
    </source>
</evidence>
<feature type="domain" description="Fibrinogen C-terminal" evidence="9">
    <location>
        <begin position="47"/>
        <end position="184"/>
    </location>
</feature>
<dbReference type="InterPro" id="IPR036084">
    <property type="entry name" value="Ser_inhib-like_sf"/>
</dbReference>
<evidence type="ECO:0000313" key="10">
    <source>
        <dbReference type="EMBL" id="KAJ8033760.1"/>
    </source>
</evidence>
<dbReference type="Proteomes" id="UP001152320">
    <property type="component" value="Chromosome 11"/>
</dbReference>
<evidence type="ECO:0000256" key="7">
    <source>
        <dbReference type="ARBA" id="ARBA00023180"/>
    </source>
</evidence>
<dbReference type="GO" id="GO:0034116">
    <property type="term" value="P:positive regulation of heterotypic cell-cell adhesion"/>
    <property type="evidence" value="ECO:0007669"/>
    <property type="project" value="TreeGrafter"/>
</dbReference>
<reference evidence="10" key="1">
    <citation type="submission" date="2021-10" db="EMBL/GenBank/DDBJ databases">
        <title>Tropical sea cucumber genome reveals ecological adaptation and Cuvierian tubules defense mechanism.</title>
        <authorList>
            <person name="Chen T."/>
        </authorList>
    </citation>
    <scope>NUCLEOTIDE SEQUENCE</scope>
    <source>
        <strain evidence="10">Nanhai2018</strain>
        <tissue evidence="10">Muscle</tissue>
    </source>
</reference>
<dbReference type="InterPro" id="IPR000742">
    <property type="entry name" value="EGF"/>
</dbReference>
<keyword evidence="7" id="KW-0325">Glycoprotein</keyword>
<dbReference type="InterPro" id="IPR036056">
    <property type="entry name" value="Fibrinogen-like_C"/>
</dbReference>
<proteinExistence type="predicted"/>
<keyword evidence="6" id="KW-1015">Disulfide bond</keyword>
<keyword evidence="4 8" id="KW-0732">Signal</keyword>
<protein>
    <submittedName>
        <fullName evidence="10">Fibrinogen-like protein A</fullName>
    </submittedName>
</protein>
<dbReference type="Pfam" id="PF00147">
    <property type="entry name" value="Fibrinogen_C"/>
    <property type="match status" value="2"/>
</dbReference>
<gene>
    <name evidence="10" type="ORF">HOLleu_24113</name>
</gene>
<dbReference type="SUPFAM" id="SSF56496">
    <property type="entry name" value="Fibrinogen C-terminal domain-like"/>
    <property type="match status" value="2"/>
</dbReference>
<comment type="caution">
    <text evidence="10">The sequence shown here is derived from an EMBL/GenBank/DDBJ whole genome shotgun (WGS) entry which is preliminary data.</text>
</comment>
<dbReference type="OrthoDB" id="5946070at2759"/>
<dbReference type="EMBL" id="JAIZAY010000011">
    <property type="protein sequence ID" value="KAJ8033760.1"/>
    <property type="molecule type" value="Genomic_DNA"/>
</dbReference>
<organism evidence="10 11">
    <name type="scientific">Holothuria leucospilota</name>
    <name type="common">Black long sea cucumber</name>
    <name type="synonym">Mertensiothuria leucospilota</name>
    <dbReference type="NCBI Taxonomy" id="206669"/>
    <lineage>
        <taxon>Eukaryota</taxon>
        <taxon>Metazoa</taxon>
        <taxon>Echinodermata</taxon>
        <taxon>Eleutherozoa</taxon>
        <taxon>Echinozoa</taxon>
        <taxon>Holothuroidea</taxon>
        <taxon>Aspidochirotacea</taxon>
        <taxon>Aspidochirotida</taxon>
        <taxon>Holothuriidae</taxon>
        <taxon>Holothuria</taxon>
    </lineage>
</organism>
<dbReference type="GO" id="GO:0030674">
    <property type="term" value="F:protein-macromolecule adaptor activity"/>
    <property type="evidence" value="ECO:0007669"/>
    <property type="project" value="TreeGrafter"/>
</dbReference>
<dbReference type="Pfam" id="PF12947">
    <property type="entry name" value="EGF_3"/>
    <property type="match status" value="1"/>
</dbReference>
<evidence type="ECO:0000313" key="11">
    <source>
        <dbReference type="Proteomes" id="UP001152320"/>
    </source>
</evidence>
<dbReference type="PROSITE" id="PS01186">
    <property type="entry name" value="EGF_2"/>
    <property type="match status" value="1"/>
</dbReference>
<dbReference type="InterPro" id="IPR037579">
    <property type="entry name" value="FIB_ANG-like"/>
</dbReference>
<accession>A0A9Q1BVY2</accession>
<dbReference type="InterPro" id="IPR014716">
    <property type="entry name" value="Fibrinogen_a/b/g_C_1"/>
</dbReference>
<evidence type="ECO:0000256" key="6">
    <source>
        <dbReference type="ARBA" id="ARBA00023157"/>
    </source>
</evidence>
<comment type="subcellular location">
    <subcellularLocation>
        <location evidence="1">Secreted</location>
    </subcellularLocation>
</comment>
<feature type="chain" id="PRO_5040303188" evidence="8">
    <location>
        <begin position="26"/>
        <end position="396"/>
    </location>
</feature>
<name>A0A9Q1BVY2_HOLLE</name>
<evidence type="ECO:0000259" key="9">
    <source>
        <dbReference type="PROSITE" id="PS51406"/>
    </source>
</evidence>
<feature type="domain" description="Fibrinogen C-terminal" evidence="9">
    <location>
        <begin position="311"/>
        <end position="359"/>
    </location>
</feature>
<keyword evidence="3" id="KW-0245">EGF-like domain</keyword>
<keyword evidence="2" id="KW-0964">Secreted</keyword>
<sequence>MMQFLHNAMWISIIVLFNWIYLIRGQTNQPKTNHELLSQIGYSYYFYQTPTNPRDCQDLLDLYSLADVDDAYYIRPVGFPKAFEAHCDPSDDGGGWTVIYRRHYGYIEFNRTWEEYKDGFGFLGSEFWIGNKKLAFLTNQRQYEIQLFIENAGGFSFYVHYNFFRISDERSNFKLVGLGSYTGNIESLIYHCPTNMVYGNCTCQPTCEDPDGSIECLVTCPEGEACICREGFVMKGGICVPIEECGCYIPGEGLVPKNRFHAQPMCISRCLCQANVLICGIAYGCSLNAACAVRNGIRKCYCNEGFTGDGQTCEVLATDCADIYDGGVTDSGVFTIKPTDWPGSPFEVYCDMTDGGGWTPRSHYNEFGWDSDPIFVSFIKIFSISGQKEPKICQPV</sequence>
<dbReference type="InterPro" id="IPR002181">
    <property type="entry name" value="Fibrinogen_a/b/g_C_dom"/>
</dbReference>
<evidence type="ECO:0000256" key="3">
    <source>
        <dbReference type="ARBA" id="ARBA00022536"/>
    </source>
</evidence>
<dbReference type="Gene3D" id="2.10.25.10">
    <property type="entry name" value="Laminin"/>
    <property type="match status" value="2"/>
</dbReference>
<evidence type="ECO:0000256" key="2">
    <source>
        <dbReference type="ARBA" id="ARBA00022525"/>
    </source>
</evidence>
<evidence type="ECO:0000256" key="5">
    <source>
        <dbReference type="ARBA" id="ARBA00023054"/>
    </source>
</evidence>
<feature type="signal peptide" evidence="8">
    <location>
        <begin position="1"/>
        <end position="25"/>
    </location>
</feature>
<keyword evidence="5" id="KW-0175">Coiled coil</keyword>
<dbReference type="CDD" id="cd19941">
    <property type="entry name" value="TIL"/>
    <property type="match status" value="1"/>
</dbReference>
<keyword evidence="11" id="KW-1185">Reference proteome</keyword>
<dbReference type="PROSITE" id="PS51406">
    <property type="entry name" value="FIBRINOGEN_C_2"/>
    <property type="match status" value="2"/>
</dbReference>
<dbReference type="GO" id="GO:0005577">
    <property type="term" value="C:fibrinogen complex"/>
    <property type="evidence" value="ECO:0007669"/>
    <property type="project" value="TreeGrafter"/>
</dbReference>